<feature type="transmembrane region" description="Helical" evidence="6">
    <location>
        <begin position="123"/>
        <end position="140"/>
    </location>
</feature>
<feature type="transmembrane region" description="Helical" evidence="6">
    <location>
        <begin position="34"/>
        <end position="53"/>
    </location>
</feature>
<evidence type="ECO:0000313" key="10">
    <source>
        <dbReference type="Proteomes" id="UP000256970"/>
    </source>
</evidence>
<evidence type="ECO:0000256" key="4">
    <source>
        <dbReference type="ARBA" id="ARBA00022989"/>
    </source>
</evidence>
<keyword evidence="3 6" id="KW-0812">Transmembrane</keyword>
<protein>
    <recommendedName>
        <fullName evidence="7">EamA domain-containing protein</fullName>
    </recommendedName>
</protein>
<dbReference type="Proteomes" id="UP000256970">
    <property type="component" value="Unassembled WGS sequence"/>
</dbReference>
<feature type="domain" description="EamA" evidence="7">
    <location>
        <begin position="31"/>
        <end position="163"/>
    </location>
</feature>
<dbReference type="EMBL" id="FNXT01000807">
    <property type="protein sequence ID" value="SZX67665.1"/>
    <property type="molecule type" value="Genomic_DNA"/>
</dbReference>
<sequence length="399" mass="42139">MSDLEYPLLAPTKKHRDEGCVTGIVRGLWSSGNFIITLAAIVCSAIALFIKQLHGSVPAVQITLISSCISWLLTTAWLLLVGEELRSLVRRQVPLLVLRGALGAATSILYYQSIQMLRMNEAVTVFFTNPAMAALLDYLINGKVIRLGTVAGIALAIGGVVLVGCPTCQFAGAFGAMSTTHLLGICYGLGGAAANAGGYIAVHKIGADVPFVVLMWWYHTLVTLGSLPCMLLALPLADVVLPSWQQAGWIAAVAAAHFLGQLLLNRGFNLDDATHGSAVFAQQVLWSTLWSVAIMHHNLQLCAALGSASILIGVVLVTQSSGMDVEEQQLEEQRTLSTLEHRVLSGAASPLAVLARAGSLPGGLWLGHRSSKNSGSIAGMSPTAVGQSSGMTRTFTTEW</sequence>
<dbReference type="Pfam" id="PF00892">
    <property type="entry name" value="EamA"/>
    <property type="match status" value="2"/>
</dbReference>
<feature type="transmembrane region" description="Helical" evidence="6">
    <location>
        <begin position="246"/>
        <end position="264"/>
    </location>
</feature>
<evidence type="ECO:0000256" key="5">
    <source>
        <dbReference type="ARBA" id="ARBA00023136"/>
    </source>
</evidence>
<evidence type="ECO:0000256" key="2">
    <source>
        <dbReference type="ARBA" id="ARBA00007635"/>
    </source>
</evidence>
<evidence type="ECO:0000256" key="6">
    <source>
        <dbReference type="SAM" id="Phobius"/>
    </source>
</evidence>
<evidence type="ECO:0000313" key="8">
    <source>
        <dbReference type="EMBL" id="SZX67665.1"/>
    </source>
</evidence>
<dbReference type="PANTHER" id="PTHR22911:SF6">
    <property type="entry name" value="SOLUTE CARRIER FAMILY 35 MEMBER G1"/>
    <property type="match status" value="1"/>
</dbReference>
<feature type="domain" description="EamA" evidence="7">
    <location>
        <begin position="183"/>
        <end position="318"/>
    </location>
</feature>
<evidence type="ECO:0000256" key="3">
    <source>
        <dbReference type="ARBA" id="ARBA00022692"/>
    </source>
</evidence>
<dbReference type="InterPro" id="IPR000620">
    <property type="entry name" value="EamA_dom"/>
</dbReference>
<keyword evidence="5 6" id="KW-0472">Membrane</keyword>
<proteinExistence type="inferred from homology"/>
<comment type="subcellular location">
    <subcellularLocation>
        <location evidence="1">Membrane</location>
        <topology evidence="1">Multi-pass membrane protein</topology>
    </subcellularLocation>
</comment>
<dbReference type="PANTHER" id="PTHR22911">
    <property type="entry name" value="ACYL-MALONYL CONDENSING ENZYME-RELATED"/>
    <property type="match status" value="1"/>
</dbReference>
<feature type="transmembrane region" description="Helical" evidence="6">
    <location>
        <begin position="59"/>
        <end position="81"/>
    </location>
</feature>
<comment type="similarity">
    <text evidence="2">Belongs to the drug/metabolite transporter (DMT) superfamily. Plant drug/metabolite exporter (P-DME) (TC 2.A.7.4) family.</text>
</comment>
<dbReference type="InterPro" id="IPR037185">
    <property type="entry name" value="EmrE-like"/>
</dbReference>
<evidence type="ECO:0000313" key="9">
    <source>
        <dbReference type="EMBL" id="SZX78785.1"/>
    </source>
</evidence>
<gene>
    <name evidence="9" type="ORF">BQ4739_LOCUS19091</name>
    <name evidence="8" type="ORF">BQ4739_LOCUS8037</name>
</gene>
<reference evidence="8 10" key="1">
    <citation type="submission" date="2016-10" db="EMBL/GenBank/DDBJ databases">
        <authorList>
            <person name="Cai Z."/>
        </authorList>
    </citation>
    <scope>NUCLEOTIDE SEQUENCE [LARGE SCALE GENOMIC DNA]</scope>
</reference>
<feature type="transmembrane region" description="Helical" evidence="6">
    <location>
        <begin position="182"/>
        <end position="202"/>
    </location>
</feature>
<dbReference type="AlphaFoldDB" id="A0A383VQ74"/>
<dbReference type="SUPFAM" id="SSF103481">
    <property type="entry name" value="Multidrug resistance efflux transporter EmrE"/>
    <property type="match status" value="2"/>
</dbReference>
<keyword evidence="4 6" id="KW-1133">Transmembrane helix</keyword>
<evidence type="ECO:0000256" key="1">
    <source>
        <dbReference type="ARBA" id="ARBA00004141"/>
    </source>
</evidence>
<name>A0A383VQ74_TETOB</name>
<accession>A0A383VQ74</accession>
<organism evidence="8 10">
    <name type="scientific">Tetradesmus obliquus</name>
    <name type="common">Green alga</name>
    <name type="synonym">Acutodesmus obliquus</name>
    <dbReference type="NCBI Taxonomy" id="3088"/>
    <lineage>
        <taxon>Eukaryota</taxon>
        <taxon>Viridiplantae</taxon>
        <taxon>Chlorophyta</taxon>
        <taxon>core chlorophytes</taxon>
        <taxon>Chlorophyceae</taxon>
        <taxon>CS clade</taxon>
        <taxon>Sphaeropleales</taxon>
        <taxon>Scenedesmaceae</taxon>
        <taxon>Tetradesmus</taxon>
    </lineage>
</organism>
<feature type="transmembrane region" description="Helical" evidence="6">
    <location>
        <begin position="93"/>
        <end position="111"/>
    </location>
</feature>
<feature type="transmembrane region" description="Helical" evidence="6">
    <location>
        <begin position="152"/>
        <end position="176"/>
    </location>
</feature>
<dbReference type="GO" id="GO:0016020">
    <property type="term" value="C:membrane"/>
    <property type="evidence" value="ECO:0007669"/>
    <property type="project" value="UniProtKB-SubCell"/>
</dbReference>
<feature type="transmembrane region" description="Helical" evidence="6">
    <location>
        <begin position="214"/>
        <end position="234"/>
    </location>
</feature>
<dbReference type="EMBL" id="FNXT01001340">
    <property type="protein sequence ID" value="SZX78785.1"/>
    <property type="molecule type" value="Genomic_DNA"/>
</dbReference>
<evidence type="ECO:0000259" key="7">
    <source>
        <dbReference type="Pfam" id="PF00892"/>
    </source>
</evidence>
<keyword evidence="10" id="KW-1185">Reference proteome</keyword>